<keyword evidence="2" id="KW-1185">Reference proteome</keyword>
<comment type="caution">
    <text evidence="1">The sequence shown here is derived from an EMBL/GenBank/DDBJ whole genome shotgun (WGS) entry which is preliminary data.</text>
</comment>
<reference evidence="1" key="2">
    <citation type="submission" date="2023-01" db="EMBL/GenBank/DDBJ databases">
        <authorList>
            <person name="Sun Q."/>
            <person name="Evtushenko L."/>
        </authorList>
    </citation>
    <scope>NUCLEOTIDE SEQUENCE</scope>
    <source>
        <strain evidence="1">VKM Ac-1321</strain>
    </source>
</reference>
<reference evidence="1" key="1">
    <citation type="journal article" date="2014" name="Int. J. Syst. Evol. Microbiol.">
        <title>Complete genome sequence of Corynebacterium casei LMG S-19264T (=DSM 44701T), isolated from a smear-ripened cheese.</title>
        <authorList>
            <consortium name="US DOE Joint Genome Institute (JGI-PGF)"/>
            <person name="Walter F."/>
            <person name="Albersmeier A."/>
            <person name="Kalinowski J."/>
            <person name="Ruckert C."/>
        </authorList>
    </citation>
    <scope>NUCLEOTIDE SEQUENCE</scope>
    <source>
        <strain evidence="1">VKM Ac-1321</strain>
    </source>
</reference>
<gene>
    <name evidence="1" type="ORF">GCM10017581_054160</name>
</gene>
<proteinExistence type="predicted"/>
<dbReference type="Proteomes" id="UP001143480">
    <property type="component" value="Unassembled WGS sequence"/>
</dbReference>
<sequence>MGTVVVPLLAIGVGGIAWAAWGVHGSGSAQAKGGNTVPLVVNSSTTSPATLLYPGGTADMVVQVHNGNQFPVTIGSVVRTSKPITVDAAHSGCSGALLDMTEDDDTFDVSESIAAGGDKTITLPHAIRMDSSAGNACQGARFTIPVTVTGVSG</sequence>
<name>A0A9W6NN78_9ACTN</name>
<dbReference type="EMBL" id="BSFP01000036">
    <property type="protein sequence ID" value="GLL03670.1"/>
    <property type="molecule type" value="Genomic_DNA"/>
</dbReference>
<dbReference type="AlphaFoldDB" id="A0A9W6NN78"/>
<evidence type="ECO:0000313" key="1">
    <source>
        <dbReference type="EMBL" id="GLL03670.1"/>
    </source>
</evidence>
<protein>
    <submittedName>
        <fullName evidence="1">Uncharacterized protein</fullName>
    </submittedName>
</protein>
<accession>A0A9W6NN78</accession>
<organism evidence="1 2">
    <name type="scientific">Dactylosporangium matsuzakiense</name>
    <dbReference type="NCBI Taxonomy" id="53360"/>
    <lineage>
        <taxon>Bacteria</taxon>
        <taxon>Bacillati</taxon>
        <taxon>Actinomycetota</taxon>
        <taxon>Actinomycetes</taxon>
        <taxon>Micromonosporales</taxon>
        <taxon>Micromonosporaceae</taxon>
        <taxon>Dactylosporangium</taxon>
    </lineage>
</organism>
<dbReference type="RefSeq" id="WP_261962025.1">
    <property type="nucleotide sequence ID" value="NZ_BAAAXA010000001.1"/>
</dbReference>
<evidence type="ECO:0000313" key="2">
    <source>
        <dbReference type="Proteomes" id="UP001143480"/>
    </source>
</evidence>